<sequence length="92" mass="9985">MLWLSRADGENVEEEKIMGAQFNSSAVTAVLLGAYKTFQSTGDAVAWRVNALGKPAMTQLAMDRGLCIGSLCIAIQTVLAVTLHQLPRLHQR</sequence>
<proteinExistence type="predicted"/>
<organism evidence="1 2">
    <name type="scientific">Penicillium canescens</name>
    <dbReference type="NCBI Taxonomy" id="5083"/>
    <lineage>
        <taxon>Eukaryota</taxon>
        <taxon>Fungi</taxon>
        <taxon>Dikarya</taxon>
        <taxon>Ascomycota</taxon>
        <taxon>Pezizomycotina</taxon>
        <taxon>Eurotiomycetes</taxon>
        <taxon>Eurotiomycetidae</taxon>
        <taxon>Eurotiales</taxon>
        <taxon>Aspergillaceae</taxon>
        <taxon>Penicillium</taxon>
    </lineage>
</organism>
<dbReference type="Proteomes" id="UP001219568">
    <property type="component" value="Unassembled WGS sequence"/>
</dbReference>
<dbReference type="AlphaFoldDB" id="A0AAD6IM99"/>
<evidence type="ECO:0000313" key="2">
    <source>
        <dbReference type="Proteomes" id="UP001219568"/>
    </source>
</evidence>
<evidence type="ECO:0000313" key="1">
    <source>
        <dbReference type="EMBL" id="KAJ6052868.1"/>
    </source>
</evidence>
<gene>
    <name evidence="1" type="ORF">N7460_003402</name>
</gene>
<dbReference type="EMBL" id="JAQJZL010000002">
    <property type="protein sequence ID" value="KAJ6052868.1"/>
    <property type="molecule type" value="Genomic_DNA"/>
</dbReference>
<accession>A0AAD6IM99</accession>
<reference evidence="1" key="1">
    <citation type="journal article" date="2023" name="IMA Fungus">
        <title>Comparative genomic study of the Penicillium genus elucidates a diverse pangenome and 15 lateral gene transfer events.</title>
        <authorList>
            <person name="Petersen C."/>
            <person name="Sorensen T."/>
            <person name="Nielsen M.R."/>
            <person name="Sondergaard T.E."/>
            <person name="Sorensen J.L."/>
            <person name="Fitzpatrick D.A."/>
            <person name="Frisvad J.C."/>
            <person name="Nielsen K.L."/>
        </authorList>
    </citation>
    <scope>NUCLEOTIDE SEQUENCE</scope>
    <source>
        <strain evidence="1">IBT 15450</strain>
    </source>
</reference>
<protein>
    <submittedName>
        <fullName evidence="1">Uncharacterized protein</fullName>
    </submittedName>
</protein>
<comment type="caution">
    <text evidence="1">The sequence shown here is derived from an EMBL/GenBank/DDBJ whole genome shotgun (WGS) entry which is preliminary data.</text>
</comment>
<name>A0AAD6IM99_PENCN</name>
<keyword evidence="2" id="KW-1185">Reference proteome</keyword>
<reference evidence="1" key="2">
    <citation type="submission" date="2023-01" db="EMBL/GenBank/DDBJ databases">
        <authorList>
            <person name="Petersen C."/>
        </authorList>
    </citation>
    <scope>NUCLEOTIDE SEQUENCE</scope>
    <source>
        <strain evidence="1">IBT 15450</strain>
    </source>
</reference>